<proteinExistence type="predicted"/>
<comment type="caution">
    <text evidence="1">The sequence shown here is derived from an EMBL/GenBank/DDBJ whole genome shotgun (WGS) entry which is preliminary data.</text>
</comment>
<dbReference type="Proteomes" id="UP001396334">
    <property type="component" value="Unassembled WGS sequence"/>
</dbReference>
<sequence length="120" mass="13425">MNDGGSREHPITQLRGLNNAQCLGKTKSPSAATIAYYSSYRCSTISGVHRSVTIHLQPSPFWTTPSPTPWRPTPPKTLAQRPFQISQQVTSKHVFHSSFRNPILATILKHCKSQVWKGKE</sequence>
<accession>A0ABR2NFU2</accession>
<name>A0ABR2NFU2_9ROSI</name>
<evidence type="ECO:0000313" key="2">
    <source>
        <dbReference type="Proteomes" id="UP001396334"/>
    </source>
</evidence>
<organism evidence="1 2">
    <name type="scientific">Hibiscus sabdariffa</name>
    <name type="common">roselle</name>
    <dbReference type="NCBI Taxonomy" id="183260"/>
    <lineage>
        <taxon>Eukaryota</taxon>
        <taxon>Viridiplantae</taxon>
        <taxon>Streptophyta</taxon>
        <taxon>Embryophyta</taxon>
        <taxon>Tracheophyta</taxon>
        <taxon>Spermatophyta</taxon>
        <taxon>Magnoliopsida</taxon>
        <taxon>eudicotyledons</taxon>
        <taxon>Gunneridae</taxon>
        <taxon>Pentapetalae</taxon>
        <taxon>rosids</taxon>
        <taxon>malvids</taxon>
        <taxon>Malvales</taxon>
        <taxon>Malvaceae</taxon>
        <taxon>Malvoideae</taxon>
        <taxon>Hibiscus</taxon>
    </lineage>
</organism>
<dbReference type="EMBL" id="JBBPBN010000153">
    <property type="protein sequence ID" value="KAK8975011.1"/>
    <property type="molecule type" value="Genomic_DNA"/>
</dbReference>
<reference evidence="1 2" key="1">
    <citation type="journal article" date="2024" name="G3 (Bethesda)">
        <title>Genome assembly of Hibiscus sabdariffa L. provides insights into metabolisms of medicinal natural products.</title>
        <authorList>
            <person name="Kim T."/>
        </authorList>
    </citation>
    <scope>NUCLEOTIDE SEQUENCE [LARGE SCALE GENOMIC DNA]</scope>
    <source>
        <strain evidence="1">TK-2024</strain>
        <tissue evidence="1">Old leaves</tissue>
    </source>
</reference>
<keyword evidence="2" id="KW-1185">Reference proteome</keyword>
<protein>
    <submittedName>
        <fullName evidence="1">Uncharacterized protein</fullName>
    </submittedName>
</protein>
<gene>
    <name evidence="1" type="ORF">V6N11_000288</name>
</gene>
<evidence type="ECO:0000313" key="1">
    <source>
        <dbReference type="EMBL" id="KAK8975011.1"/>
    </source>
</evidence>